<dbReference type="SUPFAM" id="SSF51735">
    <property type="entry name" value="NAD(P)-binding Rossmann-fold domains"/>
    <property type="match status" value="1"/>
</dbReference>
<gene>
    <name evidence="2" type="ORF">MNBD_BACTEROID03-991</name>
</gene>
<dbReference type="Gene3D" id="3.40.50.720">
    <property type="entry name" value="NAD(P)-binding Rossmann-like Domain"/>
    <property type="match status" value="1"/>
</dbReference>
<organism evidence="2">
    <name type="scientific">hydrothermal vent metagenome</name>
    <dbReference type="NCBI Taxonomy" id="652676"/>
    <lineage>
        <taxon>unclassified sequences</taxon>
        <taxon>metagenomes</taxon>
        <taxon>ecological metagenomes</taxon>
    </lineage>
</organism>
<dbReference type="EC" id="1.1.1.44" evidence="2"/>
<dbReference type="InterPro" id="IPR006115">
    <property type="entry name" value="6PGDH_NADP-bd"/>
</dbReference>
<keyword evidence="2" id="KW-0560">Oxidoreductase</keyword>
<accession>A0A3B0TND1</accession>
<dbReference type="AlphaFoldDB" id="A0A3B0TND1"/>
<reference evidence="2" key="1">
    <citation type="submission" date="2018-06" db="EMBL/GenBank/DDBJ databases">
        <authorList>
            <person name="Zhirakovskaya E."/>
        </authorList>
    </citation>
    <scope>NUCLEOTIDE SEQUENCE</scope>
</reference>
<dbReference type="GO" id="GO:0050661">
    <property type="term" value="F:NADP binding"/>
    <property type="evidence" value="ECO:0007669"/>
    <property type="project" value="InterPro"/>
</dbReference>
<protein>
    <submittedName>
        <fullName evidence="2">6-phosphogluconate dehydrogenase, decarboxylating</fullName>
        <ecNumber evidence="2">1.1.1.44</ecNumber>
    </submittedName>
</protein>
<dbReference type="GO" id="GO:0004616">
    <property type="term" value="F:phosphogluconate dehydrogenase (decarboxylating) activity"/>
    <property type="evidence" value="ECO:0007669"/>
    <property type="project" value="UniProtKB-EC"/>
</dbReference>
<dbReference type="Pfam" id="PF03446">
    <property type="entry name" value="NAD_binding_2"/>
    <property type="match status" value="1"/>
</dbReference>
<dbReference type="InterPro" id="IPR036291">
    <property type="entry name" value="NAD(P)-bd_dom_sf"/>
</dbReference>
<sequence length="73" mass="8010">MKGTYDFGLIGLGVMGRNFILNVTDNGFTAFGHDLDTEKVNALKFEGGDLAKVDASANMKEFVSSHYSLYKEI</sequence>
<name>A0A3B0TND1_9ZZZZ</name>
<proteinExistence type="predicted"/>
<dbReference type="EMBL" id="UOEL01000014">
    <property type="protein sequence ID" value="VAW10134.1"/>
    <property type="molecule type" value="Genomic_DNA"/>
</dbReference>
<evidence type="ECO:0000313" key="2">
    <source>
        <dbReference type="EMBL" id="VAW10134.1"/>
    </source>
</evidence>
<feature type="domain" description="6-phosphogluconate dehydrogenase NADP-binding" evidence="1">
    <location>
        <begin position="7"/>
        <end position="65"/>
    </location>
</feature>
<evidence type="ECO:0000259" key="1">
    <source>
        <dbReference type="Pfam" id="PF03446"/>
    </source>
</evidence>